<evidence type="ECO:0000256" key="1">
    <source>
        <dbReference type="ARBA" id="ARBA00001961"/>
    </source>
</evidence>
<evidence type="ECO:0000256" key="4">
    <source>
        <dbReference type="ARBA" id="ARBA00022964"/>
    </source>
</evidence>
<dbReference type="Gene3D" id="2.60.120.620">
    <property type="entry name" value="q2cbj1_9rhob like domain"/>
    <property type="match status" value="1"/>
</dbReference>
<dbReference type="GO" id="GO:0005506">
    <property type="term" value="F:iron ion binding"/>
    <property type="evidence" value="ECO:0007669"/>
    <property type="project" value="UniProtKB-UniRule"/>
</dbReference>
<evidence type="ECO:0000256" key="3">
    <source>
        <dbReference type="ARBA" id="ARBA00022896"/>
    </source>
</evidence>
<dbReference type="InterPro" id="IPR005123">
    <property type="entry name" value="Oxoglu/Fe-dep_dioxygenase_dom"/>
</dbReference>
<gene>
    <name evidence="9" type="ORF">IQ35_03168</name>
</gene>
<dbReference type="NCBIfam" id="NF003974">
    <property type="entry name" value="PRK05467.1-3"/>
    <property type="match status" value="1"/>
</dbReference>
<keyword evidence="3 7" id="KW-0847">Vitamin C</keyword>
<dbReference type="AlphaFoldDB" id="A0A562K7V1"/>
<feature type="binding site" evidence="7">
    <location>
        <position position="169"/>
    </location>
    <ligand>
        <name>2-oxoglutarate</name>
        <dbReference type="ChEBI" id="CHEBI:16810"/>
    </ligand>
</feature>
<proteinExistence type="inferred from homology"/>
<dbReference type="RefSeq" id="WP_145074822.1">
    <property type="nucleotide sequence ID" value="NZ_JACIIY010000016.1"/>
</dbReference>
<accession>A0A562K7V1</accession>
<reference evidence="9 10" key="1">
    <citation type="journal article" date="2015" name="Stand. Genomic Sci.">
        <title>Genomic Encyclopedia of Bacterial and Archaeal Type Strains, Phase III: the genomes of soil and plant-associated and newly described type strains.</title>
        <authorList>
            <person name="Whitman W.B."/>
            <person name="Woyke T."/>
            <person name="Klenk H.P."/>
            <person name="Zhou Y."/>
            <person name="Lilburn T.G."/>
            <person name="Beck B.J."/>
            <person name="De Vos P."/>
            <person name="Vandamme P."/>
            <person name="Eisen J.A."/>
            <person name="Garrity G."/>
            <person name="Hugenholtz P."/>
            <person name="Kyrpides N.C."/>
        </authorList>
    </citation>
    <scope>NUCLEOTIDE SEQUENCE [LARGE SCALE GENOMIC DNA]</scope>
    <source>
        <strain evidence="9 10">CGMCC 1.7748</strain>
    </source>
</reference>
<dbReference type="Proteomes" id="UP000316624">
    <property type="component" value="Unassembled WGS sequence"/>
</dbReference>
<feature type="domain" description="Fe2OG dioxygenase" evidence="8">
    <location>
        <begin position="78"/>
        <end position="178"/>
    </location>
</feature>
<evidence type="ECO:0000259" key="8">
    <source>
        <dbReference type="PROSITE" id="PS51471"/>
    </source>
</evidence>
<dbReference type="InterPro" id="IPR023550">
    <property type="entry name" value="PKHD_hydroxylase"/>
</dbReference>
<sequence length="226" mass="24927">MMLQIPELLSDADVRQAREALDRAAWEDGRATAGRQAVNVKSNLQLPLDSPAARDLGNLILDRLGRSPLFIAAAFPLRVLPPRFNRYEGGGAYGNHIDNALFRVPGADSYVRTDISCTLFLNDPGEYEGGELVVEDSYGDHRVKLPAGDMIIYPGTSHHRVTPVTQGARLAAFFWTQSLVPSEVQRKTLFELDAAIQQLSADHPDHASVNPLTGVYHNLLRQWSVT</sequence>
<dbReference type="GO" id="GO:0006879">
    <property type="term" value="P:intracellular iron ion homeostasis"/>
    <property type="evidence" value="ECO:0007669"/>
    <property type="project" value="TreeGrafter"/>
</dbReference>
<dbReference type="Gene3D" id="4.10.860.20">
    <property type="entry name" value="Rabenosyn, Rab binding domain"/>
    <property type="match status" value="1"/>
</dbReference>
<dbReference type="HAMAP" id="MF_00657">
    <property type="entry name" value="Hydroxyl_YbiX"/>
    <property type="match status" value="1"/>
</dbReference>
<dbReference type="InterPro" id="IPR041097">
    <property type="entry name" value="PKHD_C"/>
</dbReference>
<dbReference type="PANTHER" id="PTHR41536:SF1">
    <property type="entry name" value="PKHD-TYPE HYDROXYLASE YBIX"/>
    <property type="match status" value="1"/>
</dbReference>
<dbReference type="PROSITE" id="PS51471">
    <property type="entry name" value="FE2OG_OXY"/>
    <property type="match status" value="1"/>
</dbReference>
<feature type="binding site" evidence="7">
    <location>
        <position position="96"/>
    </location>
    <ligand>
        <name>Fe cation</name>
        <dbReference type="ChEBI" id="CHEBI:24875"/>
    </ligand>
</feature>
<organism evidence="9 10">
    <name type="scientific">Sphingobium wenxiniae (strain DSM 21828 / CGMCC 1.7748 / JZ-1)</name>
    <dbReference type="NCBI Taxonomy" id="595605"/>
    <lineage>
        <taxon>Bacteria</taxon>
        <taxon>Pseudomonadati</taxon>
        <taxon>Pseudomonadota</taxon>
        <taxon>Alphaproteobacteria</taxon>
        <taxon>Sphingomonadales</taxon>
        <taxon>Sphingomonadaceae</taxon>
        <taxon>Sphingobium</taxon>
    </lineage>
</organism>
<feature type="binding site" evidence="7">
    <location>
        <position position="159"/>
    </location>
    <ligand>
        <name>Fe cation</name>
        <dbReference type="ChEBI" id="CHEBI:24875"/>
    </ligand>
</feature>
<evidence type="ECO:0000313" key="9">
    <source>
        <dbReference type="EMBL" id="TWH91482.1"/>
    </source>
</evidence>
<dbReference type="GO" id="GO:0031418">
    <property type="term" value="F:L-ascorbic acid binding"/>
    <property type="evidence" value="ECO:0007669"/>
    <property type="project" value="UniProtKB-KW"/>
</dbReference>
<evidence type="ECO:0000313" key="10">
    <source>
        <dbReference type="Proteomes" id="UP000316624"/>
    </source>
</evidence>
<keyword evidence="6 7" id="KW-0408">Iron</keyword>
<dbReference type="PANTHER" id="PTHR41536">
    <property type="entry name" value="PKHD-TYPE HYDROXYLASE YBIX"/>
    <property type="match status" value="1"/>
</dbReference>
<evidence type="ECO:0000256" key="2">
    <source>
        <dbReference type="ARBA" id="ARBA00022723"/>
    </source>
</evidence>
<comment type="cofactor">
    <cofactor evidence="1 7">
        <name>L-ascorbate</name>
        <dbReference type="ChEBI" id="CHEBI:38290"/>
    </cofactor>
</comment>
<keyword evidence="2 7" id="KW-0479">Metal-binding</keyword>
<keyword evidence="10" id="KW-1185">Reference proteome</keyword>
<evidence type="ECO:0000256" key="5">
    <source>
        <dbReference type="ARBA" id="ARBA00023002"/>
    </source>
</evidence>
<comment type="caution">
    <text evidence="9">The sequence shown here is derived from an EMBL/GenBank/DDBJ whole genome shotgun (WGS) entry which is preliminary data.</text>
</comment>
<dbReference type="GO" id="GO:0006974">
    <property type="term" value="P:DNA damage response"/>
    <property type="evidence" value="ECO:0007669"/>
    <property type="project" value="TreeGrafter"/>
</dbReference>
<dbReference type="EMBL" id="VLKK01000015">
    <property type="protein sequence ID" value="TWH91482.1"/>
    <property type="molecule type" value="Genomic_DNA"/>
</dbReference>
<comment type="cofactor">
    <cofactor evidence="7">
        <name>Fe(2+)</name>
        <dbReference type="ChEBI" id="CHEBI:29033"/>
    </cofactor>
    <text evidence="7">Binds 1 Fe(2+) ion per subunit.</text>
</comment>
<protein>
    <submittedName>
        <fullName evidence="9">PKHD-type hydroxylase</fullName>
    </submittedName>
</protein>
<keyword evidence="5 7" id="KW-0560">Oxidoreductase</keyword>
<dbReference type="SUPFAM" id="SSF51197">
    <property type="entry name" value="Clavaminate synthase-like"/>
    <property type="match status" value="1"/>
</dbReference>
<dbReference type="InterPro" id="IPR044862">
    <property type="entry name" value="Pro_4_hyd_alph_FE2OG_OXY"/>
</dbReference>
<evidence type="ECO:0000256" key="6">
    <source>
        <dbReference type="ARBA" id="ARBA00023004"/>
    </source>
</evidence>
<dbReference type="GO" id="GO:0016706">
    <property type="term" value="F:2-oxoglutarate-dependent dioxygenase activity"/>
    <property type="evidence" value="ECO:0007669"/>
    <property type="project" value="UniProtKB-UniRule"/>
</dbReference>
<evidence type="ECO:0000256" key="7">
    <source>
        <dbReference type="HAMAP-Rule" id="MF_00657"/>
    </source>
</evidence>
<dbReference type="Pfam" id="PF18331">
    <property type="entry name" value="PKHD_C"/>
    <property type="match status" value="1"/>
</dbReference>
<name>A0A562K7V1_SPHWJ</name>
<dbReference type="Pfam" id="PF13640">
    <property type="entry name" value="2OG-FeII_Oxy_3"/>
    <property type="match status" value="1"/>
</dbReference>
<dbReference type="SMART" id="SM00702">
    <property type="entry name" value="P4Hc"/>
    <property type="match status" value="1"/>
</dbReference>
<feature type="binding site" evidence="7">
    <location>
        <position position="98"/>
    </location>
    <ligand>
        <name>Fe cation</name>
        <dbReference type="ChEBI" id="CHEBI:24875"/>
    </ligand>
</feature>
<keyword evidence="4 7" id="KW-0223">Dioxygenase</keyword>
<dbReference type="InterPro" id="IPR006620">
    <property type="entry name" value="Pro_4_hyd_alph"/>
</dbReference>
<dbReference type="NCBIfam" id="NF003975">
    <property type="entry name" value="PRK05467.1-4"/>
    <property type="match status" value="1"/>
</dbReference>